<dbReference type="RefSeq" id="YP_009016217.1">
    <property type="nucleotide sequence ID" value="NC_023722.1"/>
</dbReference>
<feature type="transmembrane region" description="Helical" evidence="1">
    <location>
        <begin position="45"/>
        <end position="67"/>
    </location>
</feature>
<keyword evidence="1" id="KW-1133">Transmembrane helix</keyword>
<gene>
    <name evidence="2" type="ORF">ReqiPine5gene36</name>
</gene>
<sequence>MDLTDSIALGRLLVAGLLIVLAGVVEVLAENLLGRGRWREADWIATLYPALLFGGVFFGLSGLTTMYL</sequence>
<keyword evidence="3" id="KW-1185">Reference proteome</keyword>
<organism evidence="2 3">
    <name type="scientific">Rhodococcus phage ReqiPine5</name>
    <dbReference type="NCBI Taxonomy" id="691963"/>
    <lineage>
        <taxon>Viruses</taxon>
        <taxon>Duplodnaviria</taxon>
        <taxon>Heunggongvirae</taxon>
        <taxon>Uroviricota</taxon>
        <taxon>Caudoviricetes</taxon>
        <taxon>Caudoviricetes incertae sedis</taxon>
        <taxon>Reqipinevirus</taxon>
        <taxon>Reqipinevirus reqipine5</taxon>
    </lineage>
</organism>
<dbReference type="Proteomes" id="UP000001504">
    <property type="component" value="Segment"/>
</dbReference>
<dbReference type="KEGG" id="vg:18564147"/>
<evidence type="ECO:0000256" key="1">
    <source>
        <dbReference type="SAM" id="Phobius"/>
    </source>
</evidence>
<dbReference type="EMBL" id="GU580943">
    <property type="protein sequence ID" value="ADD81141.1"/>
    <property type="molecule type" value="Genomic_DNA"/>
</dbReference>
<evidence type="ECO:0000313" key="2">
    <source>
        <dbReference type="EMBL" id="ADD81141.1"/>
    </source>
</evidence>
<name>D4P811_9CAUD</name>
<accession>D4P811</accession>
<dbReference type="GeneID" id="18564147"/>
<proteinExistence type="predicted"/>
<keyword evidence="1" id="KW-0472">Membrane</keyword>
<reference evidence="2 3" key="1">
    <citation type="journal article" date="2011" name="Appl. Environ. Microbiol.">
        <title>Genomic and functional analyses of Rhodococcus equi phages ReqiPepy6, ReqiPoco6, ReqiPine5, and ReqiDocB7.</title>
        <authorList>
            <person name="Summer E.J."/>
            <person name="Liu M."/>
            <person name="Gill J.J."/>
            <person name="Grant M."/>
            <person name="Chan-Cortes T.N."/>
            <person name="Ferguson L."/>
            <person name="Janes C."/>
            <person name="Lange K."/>
            <person name="Bertoli M."/>
            <person name="Moore C."/>
            <person name="Orchard R.C."/>
            <person name="Cohen N."/>
            <person name="Young R."/>
        </authorList>
    </citation>
    <scope>NUCLEOTIDE SEQUENCE [LARGE SCALE GENOMIC DNA]</scope>
</reference>
<feature type="transmembrane region" description="Helical" evidence="1">
    <location>
        <begin position="12"/>
        <end position="33"/>
    </location>
</feature>
<keyword evidence="1" id="KW-0812">Transmembrane</keyword>
<evidence type="ECO:0000313" key="3">
    <source>
        <dbReference type="Proteomes" id="UP000001504"/>
    </source>
</evidence>
<protein>
    <submittedName>
        <fullName evidence="2">Gp36</fullName>
    </submittedName>
</protein>